<reference evidence="11 12" key="1">
    <citation type="submission" date="2017-07" db="EMBL/GenBank/DDBJ databases">
        <title>Draft whole genome sequences of clinical Proprionibacteriaceae strains.</title>
        <authorList>
            <person name="Bernier A.-M."/>
            <person name="Bernard K."/>
            <person name="Domingo M.-C."/>
        </authorList>
    </citation>
    <scope>NUCLEOTIDE SEQUENCE [LARGE SCALE GENOMIC DNA]</scope>
    <source>
        <strain evidence="11 12">NML 030167</strain>
    </source>
</reference>
<name>A0A255GEX1_9ACTN</name>
<dbReference type="NCBIfam" id="NF033902">
    <property type="entry name" value="iso_D2_wall_anc"/>
    <property type="match status" value="1"/>
</dbReference>
<keyword evidence="4" id="KW-0572">Peptidoglycan-anchor</keyword>
<evidence type="ECO:0000256" key="4">
    <source>
        <dbReference type="ARBA" id="ARBA00023088"/>
    </source>
</evidence>
<evidence type="ECO:0000256" key="6">
    <source>
        <dbReference type="SAM" id="Phobius"/>
    </source>
</evidence>
<feature type="domain" description="SpaA-like prealbumin fold" evidence="10">
    <location>
        <begin position="393"/>
        <end position="501"/>
    </location>
</feature>
<evidence type="ECO:0000259" key="8">
    <source>
        <dbReference type="Pfam" id="PF00746"/>
    </source>
</evidence>
<dbReference type="Gene3D" id="2.60.40.740">
    <property type="match status" value="1"/>
</dbReference>
<dbReference type="InterPro" id="IPR013783">
    <property type="entry name" value="Ig-like_fold"/>
</dbReference>
<evidence type="ECO:0000256" key="5">
    <source>
        <dbReference type="SAM" id="MobiDB-lite"/>
    </source>
</evidence>
<organism evidence="11 12">
    <name type="scientific">Enemella evansiae</name>
    <dbReference type="NCBI Taxonomy" id="2016499"/>
    <lineage>
        <taxon>Bacteria</taxon>
        <taxon>Bacillati</taxon>
        <taxon>Actinomycetota</taxon>
        <taxon>Actinomycetes</taxon>
        <taxon>Propionibacteriales</taxon>
        <taxon>Propionibacteriaceae</taxon>
        <taxon>Enemella</taxon>
    </lineage>
</organism>
<dbReference type="NCBIfam" id="TIGR01167">
    <property type="entry name" value="LPXTG_anchor"/>
    <property type="match status" value="1"/>
</dbReference>
<dbReference type="Gene3D" id="2.60.40.10">
    <property type="entry name" value="Immunoglobulins"/>
    <property type="match status" value="2"/>
</dbReference>
<evidence type="ECO:0000259" key="9">
    <source>
        <dbReference type="Pfam" id="PF16555"/>
    </source>
</evidence>
<proteinExistence type="predicted"/>
<sequence>MNHQTRLAAAVLSAVAVTTFGLSAPMALADPGNPYAVGGVSQENTANKALINPDATVQLSIHKYLGAATGAASNGTQQNVTLPPLAGVNFDVYQVFTDAAHTQPIDLTTNAGWTAAAAINGHVPTPAEIAAGSFTVNGTTYYIAKSATVTTDATGTATFTKPDGVGLYLVNENLSTSGTVTSNGSTIDKGTISPAAAFFVTLPMTNPDDTSRWMYDVNVYPKNQSDSSRKEVTDQGTTTAEGNNAGNHGVKYTITSTITDGMSGAQMGTYVINDQLDPRIGYVGTTVAIDPDGDTGTAALVTLTEGTDYTVATSGTTLVKVTFTSTGLNKLAAANSANPAATVVTTIDGTVNEQGGSGEITNVATVIPNKPWVDANPGNPGIPTNPVESKYGNIEVNKYDPADSNATAAMAGAVFQVFADPTPGDGVCTASDVSGTPINTATVGSDGKATFTGLQTSDFYNNTAVTDPTKYQSYCLVETKAPAGYNLSSEAVYVTIMSDTATDTTPAVAIQRVANQKANLGNQLPLTGGNGIAALSVGGLLLIGGGLAYYAVTSRKRRQQA</sequence>
<keyword evidence="12" id="KW-1185">Reference proteome</keyword>
<evidence type="ECO:0000256" key="1">
    <source>
        <dbReference type="ARBA" id="ARBA00022512"/>
    </source>
</evidence>
<dbReference type="InterPro" id="IPR048052">
    <property type="entry name" value="FM1-like"/>
</dbReference>
<keyword evidence="3 7" id="KW-0732">Signal</keyword>
<dbReference type="OrthoDB" id="3199332at2"/>
<feature type="domain" description="Gram-positive pilin subunit D1 N-terminal" evidence="9">
    <location>
        <begin position="55"/>
        <end position="224"/>
    </location>
</feature>
<feature type="region of interest" description="Disordered" evidence="5">
    <location>
        <begin position="223"/>
        <end position="246"/>
    </location>
</feature>
<feature type="compositionally biased region" description="Polar residues" evidence="5">
    <location>
        <begin position="234"/>
        <end position="246"/>
    </location>
</feature>
<feature type="chain" id="PRO_5012061232" description="Isopeptide-forming domain-containing fimbrial protein" evidence="7">
    <location>
        <begin position="30"/>
        <end position="561"/>
    </location>
</feature>
<keyword evidence="6" id="KW-0472">Membrane</keyword>
<keyword evidence="2" id="KW-0964">Secreted</keyword>
<keyword evidence="6" id="KW-1133">Transmembrane helix</keyword>
<dbReference type="Pfam" id="PF00746">
    <property type="entry name" value="Gram_pos_anchor"/>
    <property type="match status" value="1"/>
</dbReference>
<keyword evidence="1" id="KW-0134">Cell wall</keyword>
<dbReference type="EMBL" id="NMVO01000014">
    <property type="protein sequence ID" value="OYO12873.1"/>
    <property type="molecule type" value="Genomic_DNA"/>
</dbReference>
<protein>
    <recommendedName>
        <fullName evidence="13">Isopeptide-forming domain-containing fimbrial protein</fullName>
    </recommendedName>
</protein>
<comment type="caution">
    <text evidence="11">The sequence shown here is derived from an EMBL/GenBank/DDBJ whole genome shotgun (WGS) entry which is preliminary data.</text>
</comment>
<evidence type="ECO:0000259" key="10">
    <source>
        <dbReference type="Pfam" id="PF17802"/>
    </source>
</evidence>
<dbReference type="Pfam" id="PF17802">
    <property type="entry name" value="SpaA"/>
    <property type="match status" value="1"/>
</dbReference>
<evidence type="ECO:0008006" key="13">
    <source>
        <dbReference type="Google" id="ProtNLM"/>
    </source>
</evidence>
<evidence type="ECO:0000256" key="7">
    <source>
        <dbReference type="SAM" id="SignalP"/>
    </source>
</evidence>
<feature type="domain" description="Gram-positive cocci surface proteins LPxTG" evidence="8">
    <location>
        <begin position="521"/>
        <end position="556"/>
    </location>
</feature>
<evidence type="ECO:0000256" key="3">
    <source>
        <dbReference type="ARBA" id="ARBA00022729"/>
    </source>
</evidence>
<keyword evidence="6" id="KW-0812">Transmembrane</keyword>
<dbReference type="AlphaFoldDB" id="A0A255GEX1"/>
<dbReference type="RefSeq" id="WP_094405919.1">
    <property type="nucleotide sequence ID" value="NZ_NMVO01000014.1"/>
</dbReference>
<evidence type="ECO:0000313" key="11">
    <source>
        <dbReference type="EMBL" id="OYO12873.1"/>
    </source>
</evidence>
<dbReference type="InterPro" id="IPR019931">
    <property type="entry name" value="LPXTG_anchor"/>
</dbReference>
<evidence type="ECO:0000256" key="2">
    <source>
        <dbReference type="ARBA" id="ARBA00022525"/>
    </source>
</evidence>
<dbReference type="Proteomes" id="UP000215896">
    <property type="component" value="Unassembled WGS sequence"/>
</dbReference>
<feature type="transmembrane region" description="Helical" evidence="6">
    <location>
        <begin position="532"/>
        <end position="552"/>
    </location>
</feature>
<dbReference type="GO" id="GO:0005975">
    <property type="term" value="P:carbohydrate metabolic process"/>
    <property type="evidence" value="ECO:0007669"/>
    <property type="project" value="UniProtKB-ARBA"/>
</dbReference>
<dbReference type="InterPro" id="IPR041033">
    <property type="entry name" value="SpaA_PFL_dom_1"/>
</dbReference>
<accession>A0A255GEX1</accession>
<feature type="signal peptide" evidence="7">
    <location>
        <begin position="1"/>
        <end position="29"/>
    </location>
</feature>
<dbReference type="Pfam" id="PF16555">
    <property type="entry name" value="GramPos_pilinD1"/>
    <property type="match status" value="1"/>
</dbReference>
<gene>
    <name evidence="11" type="ORF">CGZ94_13360</name>
</gene>
<dbReference type="InterPro" id="IPR032364">
    <property type="entry name" value="GramPos_pilinD1_N"/>
</dbReference>
<evidence type="ECO:0000313" key="12">
    <source>
        <dbReference type="Proteomes" id="UP000215896"/>
    </source>
</evidence>